<sequence>MKKTYMVSNPTGIHARPARKIVEAAIKFPCEIFLEKDGSQYNAKSLIKMMLISAKSGDEITVIAEGEQSESAIEAIGILLGSYH</sequence>
<reference evidence="6" key="1">
    <citation type="journal article" date="2019" name="Int. J. Syst. Evol. Microbiol.">
        <title>The Global Catalogue of Microorganisms (GCM) 10K type strain sequencing project: providing services to taxonomists for standard genome sequencing and annotation.</title>
        <authorList>
            <consortium name="The Broad Institute Genomics Platform"/>
            <consortium name="The Broad Institute Genome Sequencing Center for Infectious Disease"/>
            <person name="Wu L."/>
            <person name="Ma J."/>
        </authorList>
    </citation>
    <scope>NUCLEOTIDE SEQUENCE [LARGE SCALE GENOMIC DNA]</scope>
    <source>
        <strain evidence="6">CGMCC 1.18575</strain>
    </source>
</reference>
<dbReference type="Proteomes" id="UP001596113">
    <property type="component" value="Unassembled WGS sequence"/>
</dbReference>
<dbReference type="NCBIfam" id="TIGR01003">
    <property type="entry name" value="PTS_HPr_family"/>
    <property type="match status" value="1"/>
</dbReference>
<name>A0ABW0I3B4_9BACL</name>
<dbReference type="PROSITE" id="PS51350">
    <property type="entry name" value="PTS_HPR_DOM"/>
    <property type="match status" value="1"/>
</dbReference>
<dbReference type="PANTHER" id="PTHR33705">
    <property type="entry name" value="PHOSPHOCARRIER PROTEIN HPR"/>
    <property type="match status" value="1"/>
</dbReference>
<protein>
    <submittedName>
        <fullName evidence="5">HPr family phosphocarrier protein</fullName>
    </submittedName>
</protein>
<keyword evidence="6" id="KW-1185">Reference proteome</keyword>
<evidence type="ECO:0000256" key="2">
    <source>
        <dbReference type="ARBA" id="ARBA00022490"/>
    </source>
</evidence>
<keyword evidence="3" id="KW-0598">Phosphotransferase system</keyword>
<dbReference type="Pfam" id="PF00381">
    <property type="entry name" value="PTS-HPr"/>
    <property type="match status" value="1"/>
</dbReference>
<dbReference type="InterPro" id="IPR035895">
    <property type="entry name" value="HPr-like_sf"/>
</dbReference>
<dbReference type="RefSeq" id="WP_378137392.1">
    <property type="nucleotide sequence ID" value="NZ_JBHSMI010000042.1"/>
</dbReference>
<comment type="caution">
    <text evidence="5">The sequence shown here is derived from an EMBL/GenBank/DDBJ whole genome shotgun (WGS) entry which is preliminary data.</text>
</comment>
<gene>
    <name evidence="5" type="ORF">ACFPOF_23840</name>
</gene>
<feature type="domain" description="HPr" evidence="4">
    <location>
        <begin position="1"/>
        <end position="84"/>
    </location>
</feature>
<keyword evidence="2" id="KW-0963">Cytoplasm</keyword>
<evidence type="ECO:0000313" key="6">
    <source>
        <dbReference type="Proteomes" id="UP001596113"/>
    </source>
</evidence>
<dbReference type="EMBL" id="JBHSMI010000042">
    <property type="protein sequence ID" value="MFC5405787.1"/>
    <property type="molecule type" value="Genomic_DNA"/>
</dbReference>
<evidence type="ECO:0000259" key="4">
    <source>
        <dbReference type="PROSITE" id="PS51350"/>
    </source>
</evidence>
<dbReference type="InterPro" id="IPR050399">
    <property type="entry name" value="HPr"/>
</dbReference>
<dbReference type="PRINTS" id="PR00107">
    <property type="entry name" value="PHOSPHOCPHPR"/>
</dbReference>
<evidence type="ECO:0000256" key="1">
    <source>
        <dbReference type="ARBA" id="ARBA00004496"/>
    </source>
</evidence>
<dbReference type="InterPro" id="IPR000032">
    <property type="entry name" value="HPr-like"/>
</dbReference>
<dbReference type="Gene3D" id="3.30.1340.10">
    <property type="entry name" value="HPr-like"/>
    <property type="match status" value="1"/>
</dbReference>
<proteinExistence type="predicted"/>
<evidence type="ECO:0000313" key="5">
    <source>
        <dbReference type="EMBL" id="MFC5405787.1"/>
    </source>
</evidence>
<accession>A0ABW0I3B4</accession>
<dbReference type="PANTHER" id="PTHR33705:SF2">
    <property type="entry name" value="PHOSPHOCARRIER PROTEIN NPR"/>
    <property type="match status" value="1"/>
</dbReference>
<evidence type="ECO:0000256" key="3">
    <source>
        <dbReference type="ARBA" id="ARBA00022683"/>
    </source>
</evidence>
<organism evidence="5 6">
    <name type="scientific">Cohnella soli</name>
    <dbReference type="NCBI Taxonomy" id="425005"/>
    <lineage>
        <taxon>Bacteria</taxon>
        <taxon>Bacillati</taxon>
        <taxon>Bacillota</taxon>
        <taxon>Bacilli</taxon>
        <taxon>Bacillales</taxon>
        <taxon>Paenibacillaceae</taxon>
        <taxon>Cohnella</taxon>
    </lineage>
</organism>
<comment type="subcellular location">
    <subcellularLocation>
        <location evidence="1">Cytoplasm</location>
    </subcellularLocation>
</comment>
<dbReference type="SUPFAM" id="SSF55594">
    <property type="entry name" value="HPr-like"/>
    <property type="match status" value="1"/>
</dbReference>
<dbReference type="CDD" id="cd00367">
    <property type="entry name" value="PTS-HPr_like"/>
    <property type="match status" value="1"/>
</dbReference>